<feature type="transmembrane region" description="Helical" evidence="5">
    <location>
        <begin position="159"/>
        <end position="182"/>
    </location>
</feature>
<sequence>MPLSQVVGGALLPGLAVLTGWRTAATVAALILAPTLVMSYFFVPCTSVRASRLPGSARRPVPANVWWMTGYAFLLGCALQPTIVYLPLFGHEDLGLSVGMAGLTVAVMGAIGLVARVAWGRLFERVRRPQLLLAALPVVATMAVGVLVTASVVEAPGLVWMAAVLHGASAVAATAVIMLAVVATTDAAVVGSATGLVATGQFTGFAVGPIAFGALVDGTGAYGPGWLVVGGVYLLAALVMVLAAWQQRRPAGRG</sequence>
<proteinExistence type="predicted"/>
<organism evidence="7 8">
    <name type="scientific">Blastococcus brunescens</name>
    <dbReference type="NCBI Taxonomy" id="1564165"/>
    <lineage>
        <taxon>Bacteria</taxon>
        <taxon>Bacillati</taxon>
        <taxon>Actinomycetota</taxon>
        <taxon>Actinomycetes</taxon>
        <taxon>Geodermatophilales</taxon>
        <taxon>Geodermatophilaceae</taxon>
        <taxon>Blastococcus</taxon>
    </lineage>
</organism>
<evidence type="ECO:0000256" key="3">
    <source>
        <dbReference type="ARBA" id="ARBA00022989"/>
    </source>
</evidence>
<feature type="transmembrane region" description="Helical" evidence="5">
    <location>
        <begin position="94"/>
        <end position="119"/>
    </location>
</feature>
<dbReference type="InterPro" id="IPR020846">
    <property type="entry name" value="MFS_dom"/>
</dbReference>
<protein>
    <submittedName>
        <fullName evidence="7">MFS transporter</fullName>
    </submittedName>
</protein>
<feature type="transmembrane region" description="Helical" evidence="5">
    <location>
        <begin position="64"/>
        <end position="88"/>
    </location>
</feature>
<keyword evidence="8" id="KW-1185">Reference proteome</keyword>
<evidence type="ECO:0000256" key="1">
    <source>
        <dbReference type="ARBA" id="ARBA00004651"/>
    </source>
</evidence>
<dbReference type="Gene3D" id="1.20.1250.20">
    <property type="entry name" value="MFS general substrate transporter like domains"/>
    <property type="match status" value="1"/>
</dbReference>
<evidence type="ECO:0000259" key="6">
    <source>
        <dbReference type="PROSITE" id="PS50850"/>
    </source>
</evidence>
<keyword evidence="4 5" id="KW-0472">Membrane</keyword>
<keyword evidence="2 5" id="KW-0812">Transmembrane</keyword>
<reference evidence="7 8" key="1">
    <citation type="submission" date="2023-12" db="EMBL/GenBank/DDBJ databases">
        <title>Blastococcus brunescens sp. nov., an actonobacterium isolated from sandstone collected in sahara desert.</title>
        <authorList>
            <person name="Gtari M."/>
            <person name="Ghodhbane F."/>
        </authorList>
    </citation>
    <scope>NUCLEOTIDE SEQUENCE [LARGE SCALE GENOMIC DNA]</scope>
    <source>
        <strain evidence="7 8">BMG 8361</strain>
    </source>
</reference>
<dbReference type="PROSITE" id="PS50850">
    <property type="entry name" value="MFS"/>
    <property type="match status" value="1"/>
</dbReference>
<evidence type="ECO:0000256" key="2">
    <source>
        <dbReference type="ARBA" id="ARBA00022692"/>
    </source>
</evidence>
<feature type="transmembrane region" description="Helical" evidence="5">
    <location>
        <begin position="189"/>
        <end position="212"/>
    </location>
</feature>
<dbReference type="PANTHER" id="PTHR23527">
    <property type="entry name" value="BLL3282 PROTEIN"/>
    <property type="match status" value="1"/>
</dbReference>
<evidence type="ECO:0000313" key="7">
    <source>
        <dbReference type="EMBL" id="WRL63609.1"/>
    </source>
</evidence>
<dbReference type="InterPro" id="IPR011701">
    <property type="entry name" value="MFS"/>
</dbReference>
<feature type="transmembrane region" description="Helical" evidence="5">
    <location>
        <begin position="224"/>
        <end position="245"/>
    </location>
</feature>
<accession>A0ABZ1AYH2</accession>
<evidence type="ECO:0000256" key="5">
    <source>
        <dbReference type="SAM" id="Phobius"/>
    </source>
</evidence>
<dbReference type="InterPro" id="IPR036259">
    <property type="entry name" value="MFS_trans_sf"/>
</dbReference>
<dbReference type="SUPFAM" id="SSF103473">
    <property type="entry name" value="MFS general substrate transporter"/>
    <property type="match status" value="1"/>
</dbReference>
<comment type="subcellular location">
    <subcellularLocation>
        <location evidence="1">Cell membrane</location>
        <topology evidence="1">Multi-pass membrane protein</topology>
    </subcellularLocation>
</comment>
<dbReference type="PANTHER" id="PTHR23527:SF1">
    <property type="entry name" value="BLL3282 PROTEIN"/>
    <property type="match status" value="1"/>
</dbReference>
<name>A0ABZ1AYH2_9ACTN</name>
<feature type="transmembrane region" description="Helical" evidence="5">
    <location>
        <begin position="20"/>
        <end position="43"/>
    </location>
</feature>
<dbReference type="EMBL" id="CP141261">
    <property type="protein sequence ID" value="WRL63609.1"/>
    <property type="molecule type" value="Genomic_DNA"/>
</dbReference>
<keyword evidence="3 5" id="KW-1133">Transmembrane helix</keyword>
<evidence type="ECO:0000256" key="4">
    <source>
        <dbReference type="ARBA" id="ARBA00023136"/>
    </source>
</evidence>
<feature type="domain" description="Major facilitator superfamily (MFS) profile" evidence="6">
    <location>
        <begin position="1"/>
        <end position="248"/>
    </location>
</feature>
<dbReference type="InterPro" id="IPR052952">
    <property type="entry name" value="MFS-Transporter"/>
</dbReference>
<dbReference type="RefSeq" id="WP_324274944.1">
    <property type="nucleotide sequence ID" value="NZ_CP141261.1"/>
</dbReference>
<dbReference type="Pfam" id="PF07690">
    <property type="entry name" value="MFS_1"/>
    <property type="match status" value="1"/>
</dbReference>
<feature type="transmembrane region" description="Helical" evidence="5">
    <location>
        <begin position="131"/>
        <end position="153"/>
    </location>
</feature>
<dbReference type="Proteomes" id="UP001324287">
    <property type="component" value="Chromosome"/>
</dbReference>
<evidence type="ECO:0000313" key="8">
    <source>
        <dbReference type="Proteomes" id="UP001324287"/>
    </source>
</evidence>
<gene>
    <name evidence="7" type="ORF">U6N30_28700</name>
</gene>